<keyword evidence="2" id="KW-1185">Reference proteome</keyword>
<dbReference type="Proteomes" id="UP001302602">
    <property type="component" value="Unassembled WGS sequence"/>
</dbReference>
<organism evidence="1 2">
    <name type="scientific">Parathielavia appendiculata</name>
    <dbReference type="NCBI Taxonomy" id="2587402"/>
    <lineage>
        <taxon>Eukaryota</taxon>
        <taxon>Fungi</taxon>
        <taxon>Dikarya</taxon>
        <taxon>Ascomycota</taxon>
        <taxon>Pezizomycotina</taxon>
        <taxon>Sordariomycetes</taxon>
        <taxon>Sordariomycetidae</taxon>
        <taxon>Sordariales</taxon>
        <taxon>Chaetomiaceae</taxon>
        <taxon>Parathielavia</taxon>
    </lineage>
</organism>
<evidence type="ECO:0000313" key="2">
    <source>
        <dbReference type="Proteomes" id="UP001302602"/>
    </source>
</evidence>
<protein>
    <submittedName>
        <fullName evidence="1">Uncharacterized protein</fullName>
    </submittedName>
</protein>
<accession>A0AAN6U3P8</accession>
<name>A0AAN6U3P8_9PEZI</name>
<evidence type="ECO:0000313" key="1">
    <source>
        <dbReference type="EMBL" id="KAK4125882.1"/>
    </source>
</evidence>
<dbReference type="GeneID" id="87823381"/>
<dbReference type="AlphaFoldDB" id="A0AAN6U3P8"/>
<sequence>MARAQIASLSPNYRRSVEYSSSFHEHPGWSPIVPPFSGGRVAQLFSPGLALLDAPASDLRSSYQRVAPPFARLSAGLDCMLRLRCGLVMSLFVFIGLRGRDEPTPARGWTS</sequence>
<proteinExistence type="predicted"/>
<gene>
    <name evidence="1" type="ORF">N657DRAFT_281411</name>
</gene>
<dbReference type="RefSeq" id="XP_062649653.1">
    <property type="nucleotide sequence ID" value="XM_062786613.1"/>
</dbReference>
<reference evidence="1" key="2">
    <citation type="submission" date="2023-05" db="EMBL/GenBank/DDBJ databases">
        <authorList>
            <consortium name="Lawrence Berkeley National Laboratory"/>
            <person name="Steindorff A."/>
            <person name="Hensen N."/>
            <person name="Bonometti L."/>
            <person name="Westerberg I."/>
            <person name="Brannstrom I.O."/>
            <person name="Guillou S."/>
            <person name="Cros-Aarteil S."/>
            <person name="Calhoun S."/>
            <person name="Haridas S."/>
            <person name="Kuo A."/>
            <person name="Mondo S."/>
            <person name="Pangilinan J."/>
            <person name="Riley R."/>
            <person name="Labutti K."/>
            <person name="Andreopoulos B."/>
            <person name="Lipzen A."/>
            <person name="Chen C."/>
            <person name="Yanf M."/>
            <person name="Daum C."/>
            <person name="Ng V."/>
            <person name="Clum A."/>
            <person name="Ohm R."/>
            <person name="Martin F."/>
            <person name="Silar P."/>
            <person name="Natvig D."/>
            <person name="Lalanne C."/>
            <person name="Gautier V."/>
            <person name="Ament-Velasquez S.L."/>
            <person name="Kruys A."/>
            <person name="Hutchinson M.I."/>
            <person name="Powell A.J."/>
            <person name="Barry K."/>
            <person name="Miller A.N."/>
            <person name="Grigoriev I.V."/>
            <person name="Debuchy R."/>
            <person name="Gladieux P."/>
            <person name="Thoren M.H."/>
            <person name="Johannesson H."/>
        </authorList>
    </citation>
    <scope>NUCLEOTIDE SEQUENCE</scope>
    <source>
        <strain evidence="1">CBS 731.68</strain>
    </source>
</reference>
<comment type="caution">
    <text evidence="1">The sequence shown here is derived from an EMBL/GenBank/DDBJ whole genome shotgun (WGS) entry which is preliminary data.</text>
</comment>
<reference evidence="1" key="1">
    <citation type="journal article" date="2023" name="Mol. Phylogenet. Evol.">
        <title>Genome-scale phylogeny and comparative genomics of the fungal order Sordariales.</title>
        <authorList>
            <person name="Hensen N."/>
            <person name="Bonometti L."/>
            <person name="Westerberg I."/>
            <person name="Brannstrom I.O."/>
            <person name="Guillou S."/>
            <person name="Cros-Aarteil S."/>
            <person name="Calhoun S."/>
            <person name="Haridas S."/>
            <person name="Kuo A."/>
            <person name="Mondo S."/>
            <person name="Pangilinan J."/>
            <person name="Riley R."/>
            <person name="LaButti K."/>
            <person name="Andreopoulos B."/>
            <person name="Lipzen A."/>
            <person name="Chen C."/>
            <person name="Yan M."/>
            <person name="Daum C."/>
            <person name="Ng V."/>
            <person name="Clum A."/>
            <person name="Steindorff A."/>
            <person name="Ohm R.A."/>
            <person name="Martin F."/>
            <person name="Silar P."/>
            <person name="Natvig D.O."/>
            <person name="Lalanne C."/>
            <person name="Gautier V."/>
            <person name="Ament-Velasquez S.L."/>
            <person name="Kruys A."/>
            <person name="Hutchinson M.I."/>
            <person name="Powell A.J."/>
            <person name="Barry K."/>
            <person name="Miller A.N."/>
            <person name="Grigoriev I.V."/>
            <person name="Debuchy R."/>
            <person name="Gladieux P."/>
            <person name="Hiltunen Thoren M."/>
            <person name="Johannesson H."/>
        </authorList>
    </citation>
    <scope>NUCLEOTIDE SEQUENCE</scope>
    <source>
        <strain evidence="1">CBS 731.68</strain>
    </source>
</reference>
<dbReference type="EMBL" id="MU853225">
    <property type="protein sequence ID" value="KAK4125882.1"/>
    <property type="molecule type" value="Genomic_DNA"/>
</dbReference>